<proteinExistence type="predicted"/>
<sequence length="296" mass="35982">MKKEFNKEIIKLSPNRINTLLVIQNNHFFESEILNRLIDFIEKMQVFEKVFENVFEKHYSLHKLIKQSFSYCNSLFILRSAIESNKIDEKLLFENFSSLTWLYCKNIIFLINEENENNKEKNYKLGSDFLEANINFLSFLRNLFSHFYLDSITIHKLLNSIYEFNFYNNKIINDLVNSKPNKLCMFDLLNSNKKTITLCKIQNKYLDEAILNFNKNDFDENMEEVLYVKDVDKIRIKLYDEIFKNFQENKINIFSNPDHWITYLRLSDNYFLRIEMYPFIHSLIEYFEIFYNILKK</sequence>
<organism evidence="1 2">
    <name type="scientific">Mesoplasma florum</name>
    <name type="common">Acholeplasma florum</name>
    <dbReference type="NCBI Taxonomy" id="2151"/>
    <lineage>
        <taxon>Bacteria</taxon>
        <taxon>Bacillati</taxon>
        <taxon>Mycoplasmatota</taxon>
        <taxon>Mollicutes</taxon>
        <taxon>Entomoplasmatales</taxon>
        <taxon>Entomoplasmataceae</taxon>
        <taxon>Mesoplasma</taxon>
    </lineage>
</organism>
<reference evidence="1 2" key="1">
    <citation type="submission" date="2017-07" db="EMBL/GenBank/DDBJ databases">
        <title>Comparative genomic analysis of Mesoplasma florum.</title>
        <authorList>
            <person name="Baby V."/>
            <person name="Lachance J.-C."/>
            <person name="Gagnon J."/>
            <person name="Lucier J.-F."/>
            <person name="Matteau D."/>
            <person name="Knight T.F."/>
            <person name="Rodrigue S."/>
        </authorList>
    </citation>
    <scope>NUCLEOTIDE SEQUENCE [LARGE SCALE GENOMIC DNA]</scope>
    <source>
        <strain evidence="1 2">W12</strain>
    </source>
</reference>
<dbReference type="RefSeq" id="WP_011183224.1">
    <property type="nucleotide sequence ID" value="NZ_CP022432.1"/>
</dbReference>
<evidence type="ECO:0000313" key="2">
    <source>
        <dbReference type="Proteomes" id="UP000237990"/>
    </source>
</evidence>
<dbReference type="AlphaFoldDB" id="A0AAD0MP01"/>
<name>A0AAD0MP01_MESFO</name>
<dbReference type="Proteomes" id="UP000237990">
    <property type="component" value="Chromosome"/>
</dbReference>
<evidence type="ECO:0000313" key="1">
    <source>
        <dbReference type="EMBL" id="AVN65754.1"/>
    </source>
</evidence>
<protein>
    <submittedName>
        <fullName evidence="1">Uncharacterized protein</fullName>
    </submittedName>
</protein>
<dbReference type="GeneID" id="2897846"/>
<dbReference type="EMBL" id="CP022432">
    <property type="protein sequence ID" value="AVN65754.1"/>
    <property type="molecule type" value="Genomic_DNA"/>
</dbReference>
<accession>A0AAD0MP01</accession>
<gene>
    <name evidence="1" type="ORF">MflW12_3490</name>
</gene>